<dbReference type="EMBL" id="CAEZXN010000065">
    <property type="protein sequence ID" value="CAB4709464.1"/>
    <property type="molecule type" value="Genomic_DNA"/>
</dbReference>
<dbReference type="SUPFAM" id="SSF47789">
    <property type="entry name" value="C-terminal domain of RNA polymerase alpha subunit"/>
    <property type="match status" value="1"/>
</dbReference>
<protein>
    <submittedName>
        <fullName evidence="2">Unannotated protein</fullName>
    </submittedName>
</protein>
<accession>A0A6J6QQ02</accession>
<reference evidence="2" key="1">
    <citation type="submission" date="2020-05" db="EMBL/GenBank/DDBJ databases">
        <authorList>
            <person name="Chiriac C."/>
            <person name="Salcher M."/>
            <person name="Ghai R."/>
            <person name="Kavagutti S V."/>
        </authorList>
    </citation>
    <scope>NUCLEOTIDE SEQUENCE</scope>
</reference>
<dbReference type="Gene3D" id="1.10.150.20">
    <property type="entry name" value="5' to 3' exonuclease, C-terminal subdomain"/>
    <property type="match status" value="1"/>
</dbReference>
<evidence type="ECO:0000313" key="1">
    <source>
        <dbReference type="EMBL" id="CAB4682741.1"/>
    </source>
</evidence>
<organism evidence="2">
    <name type="scientific">freshwater metagenome</name>
    <dbReference type="NCBI Taxonomy" id="449393"/>
    <lineage>
        <taxon>unclassified sequences</taxon>
        <taxon>metagenomes</taxon>
        <taxon>ecological metagenomes</taxon>
    </lineage>
</organism>
<name>A0A6J6QQ02_9ZZZZ</name>
<evidence type="ECO:0000313" key="3">
    <source>
        <dbReference type="EMBL" id="CAB4845116.1"/>
    </source>
</evidence>
<sequence length="98" mass="10629">MTILYARKMAKKQPAQFPSGGNSGGEANFDKYAALDGEWRAIGLSAPARRALVDAKLLKVSDLRKISLEDLQDLHGMGKSAIARIKVVMAGKKITFKP</sequence>
<dbReference type="AlphaFoldDB" id="A0A6J6QQ02"/>
<dbReference type="EMBL" id="CAFBAA010000047">
    <property type="protein sequence ID" value="CAB4845116.1"/>
    <property type="molecule type" value="Genomic_DNA"/>
</dbReference>
<gene>
    <name evidence="1" type="ORF">UFOPK2342_01285</name>
    <name evidence="2" type="ORF">UFOPK2423_01647</name>
    <name evidence="3" type="ORF">UFOPK3266_01415</name>
</gene>
<evidence type="ECO:0000313" key="2">
    <source>
        <dbReference type="EMBL" id="CAB4709464.1"/>
    </source>
</evidence>
<proteinExistence type="predicted"/>
<dbReference type="EMBL" id="CAEZXB010000029">
    <property type="protein sequence ID" value="CAB4682741.1"/>
    <property type="molecule type" value="Genomic_DNA"/>
</dbReference>